<dbReference type="InterPro" id="IPR000835">
    <property type="entry name" value="HTH_MarR-typ"/>
</dbReference>
<accession>A0ABU0IDL9</accession>
<keyword evidence="4" id="KW-1185">Reference proteome</keyword>
<comment type="similarity">
    <text evidence="1">Belongs to the ROK (NagC/XylR) family.</text>
</comment>
<evidence type="ECO:0000259" key="2">
    <source>
        <dbReference type="Pfam" id="PF12802"/>
    </source>
</evidence>
<dbReference type="InterPro" id="IPR036390">
    <property type="entry name" value="WH_DNA-bd_sf"/>
</dbReference>
<dbReference type="SUPFAM" id="SSF53067">
    <property type="entry name" value="Actin-like ATPase domain"/>
    <property type="match status" value="1"/>
</dbReference>
<dbReference type="EMBL" id="JAUSWH010000008">
    <property type="protein sequence ID" value="MDQ0456344.1"/>
    <property type="molecule type" value="Genomic_DNA"/>
</dbReference>
<dbReference type="RefSeq" id="WP_307158543.1">
    <property type="nucleotide sequence ID" value="NZ_JAUSWH010000008.1"/>
</dbReference>
<dbReference type="Gene3D" id="3.30.420.40">
    <property type="match status" value="2"/>
</dbReference>
<dbReference type="InterPro" id="IPR049874">
    <property type="entry name" value="ROK_cs"/>
</dbReference>
<dbReference type="InterPro" id="IPR000600">
    <property type="entry name" value="ROK"/>
</dbReference>
<feature type="domain" description="HTH marR-type" evidence="2">
    <location>
        <begin position="12"/>
        <end position="63"/>
    </location>
</feature>
<evidence type="ECO:0000256" key="1">
    <source>
        <dbReference type="ARBA" id="ARBA00006479"/>
    </source>
</evidence>
<dbReference type="SUPFAM" id="SSF46785">
    <property type="entry name" value="Winged helix' DNA-binding domain"/>
    <property type="match status" value="1"/>
</dbReference>
<evidence type="ECO:0000313" key="3">
    <source>
        <dbReference type="EMBL" id="MDQ0456344.1"/>
    </source>
</evidence>
<dbReference type="Gene3D" id="1.10.10.10">
    <property type="entry name" value="Winged helix-like DNA-binding domain superfamily/Winged helix DNA-binding domain"/>
    <property type="match status" value="1"/>
</dbReference>
<dbReference type="PANTHER" id="PTHR18964">
    <property type="entry name" value="ROK (REPRESSOR, ORF, KINASE) FAMILY"/>
    <property type="match status" value="1"/>
</dbReference>
<dbReference type="Pfam" id="PF00480">
    <property type="entry name" value="ROK"/>
    <property type="match status" value="1"/>
</dbReference>
<comment type="caution">
    <text evidence="3">The sequence shown here is derived from an EMBL/GenBank/DDBJ whole genome shotgun (WGS) entry which is preliminary data.</text>
</comment>
<dbReference type="Pfam" id="PF12802">
    <property type="entry name" value="MarR_2"/>
    <property type="match status" value="1"/>
</dbReference>
<protein>
    <submittedName>
        <fullName evidence="3">NBD/HSP70 family sugar kinase</fullName>
    </submittedName>
</protein>
<dbReference type="PROSITE" id="PS01125">
    <property type="entry name" value="ROK"/>
    <property type="match status" value="1"/>
</dbReference>
<name>A0ABU0IDL9_9HYPH</name>
<dbReference type="PANTHER" id="PTHR18964:SF149">
    <property type="entry name" value="BIFUNCTIONAL UDP-N-ACETYLGLUCOSAMINE 2-EPIMERASE_N-ACETYLMANNOSAMINE KINASE"/>
    <property type="match status" value="1"/>
</dbReference>
<evidence type="ECO:0000313" key="4">
    <source>
        <dbReference type="Proteomes" id="UP001235269"/>
    </source>
</evidence>
<dbReference type="Proteomes" id="UP001235269">
    <property type="component" value="Unassembled WGS sequence"/>
</dbReference>
<proteinExistence type="inferred from homology"/>
<dbReference type="InterPro" id="IPR036388">
    <property type="entry name" value="WH-like_DNA-bd_sf"/>
</dbReference>
<keyword evidence="3" id="KW-0808">Transferase</keyword>
<dbReference type="InterPro" id="IPR043129">
    <property type="entry name" value="ATPase_NBD"/>
</dbReference>
<gene>
    <name evidence="3" type="ORF">QO005_002685</name>
</gene>
<sequence>MSMPSAVRHINEKRVLDVVFRQGKVSRANIARELEITRSTASNLVAGLAEEGLLVEDTSEDDKSAGTGRPGTFVRLNPHHALFVGADIGVGRITVVALDFAGAVVSQQHFPLAPDQFDPQATLRQLSERVKEVVKPYQQEYGVKGLCVTVPGVIDKSGMVLRAPFLGWRSVPILEELTQLLPDMPVIVAENDANAFAFADHYRNGHPVEETEVYLFLDAGIGGAIISGGQLLRGHDGYAGELGHMILGERGFVEVATLPGSFESFIGRDAILARHRHHGGQADDIDAFLAKAAGPDEAAVSAMRDWAFYLGRGLAIISSIFNPTRIVLGGPVARLFSRCEEDVLRNTRQNLLSDHPVPAILLSRLGLEGPALGGASMLHRSLFSVQESLVFRKGQTRVFSGKGEAGFRSGNA</sequence>
<organism evidence="3 4">
    <name type="scientific">Rhizobium paknamense</name>
    <dbReference type="NCBI Taxonomy" id="1206817"/>
    <lineage>
        <taxon>Bacteria</taxon>
        <taxon>Pseudomonadati</taxon>
        <taxon>Pseudomonadota</taxon>
        <taxon>Alphaproteobacteria</taxon>
        <taxon>Hyphomicrobiales</taxon>
        <taxon>Rhizobiaceae</taxon>
        <taxon>Rhizobium/Agrobacterium group</taxon>
        <taxon>Rhizobium</taxon>
    </lineage>
</organism>
<reference evidence="3 4" key="1">
    <citation type="submission" date="2023-07" db="EMBL/GenBank/DDBJ databases">
        <title>Genomic Encyclopedia of Type Strains, Phase IV (KMG-IV): sequencing the most valuable type-strain genomes for metagenomic binning, comparative biology and taxonomic classification.</title>
        <authorList>
            <person name="Goeker M."/>
        </authorList>
    </citation>
    <scope>NUCLEOTIDE SEQUENCE [LARGE SCALE GENOMIC DNA]</scope>
    <source>
        <strain evidence="3 4">DSM 100301</strain>
    </source>
</reference>
<keyword evidence="3" id="KW-0418">Kinase</keyword>
<dbReference type="GO" id="GO:0016301">
    <property type="term" value="F:kinase activity"/>
    <property type="evidence" value="ECO:0007669"/>
    <property type="project" value="UniProtKB-KW"/>
</dbReference>